<dbReference type="EMBL" id="SRLO01000801">
    <property type="protein sequence ID" value="TNN46220.1"/>
    <property type="molecule type" value="Genomic_DNA"/>
</dbReference>
<proteinExistence type="predicted"/>
<evidence type="ECO:0000313" key="1">
    <source>
        <dbReference type="EMBL" id="TNN46220.1"/>
    </source>
</evidence>
<sequence>MTECLRSLEDTMRKTMKNPPEDRQLAQVSGVRCQVSGVRCQVSGVRCQVSGVRCQVSGVRCQVFTFSRPWSCRFISVFQWSYSSMSWVWMSFRVPSLSTEPSFMAMICSHGDTS</sequence>
<name>A0A4Z2FZA3_9TELE</name>
<dbReference type="Proteomes" id="UP000314294">
    <property type="component" value="Unassembled WGS sequence"/>
</dbReference>
<protein>
    <submittedName>
        <fullName evidence="1">Uncharacterized protein</fullName>
    </submittedName>
</protein>
<keyword evidence="2" id="KW-1185">Reference proteome</keyword>
<organism evidence="1 2">
    <name type="scientific">Liparis tanakae</name>
    <name type="common">Tanaka's snailfish</name>
    <dbReference type="NCBI Taxonomy" id="230148"/>
    <lineage>
        <taxon>Eukaryota</taxon>
        <taxon>Metazoa</taxon>
        <taxon>Chordata</taxon>
        <taxon>Craniata</taxon>
        <taxon>Vertebrata</taxon>
        <taxon>Euteleostomi</taxon>
        <taxon>Actinopterygii</taxon>
        <taxon>Neopterygii</taxon>
        <taxon>Teleostei</taxon>
        <taxon>Neoteleostei</taxon>
        <taxon>Acanthomorphata</taxon>
        <taxon>Eupercaria</taxon>
        <taxon>Perciformes</taxon>
        <taxon>Cottioidei</taxon>
        <taxon>Cottales</taxon>
        <taxon>Liparidae</taxon>
        <taxon>Liparis</taxon>
    </lineage>
</organism>
<gene>
    <name evidence="1" type="ORF">EYF80_043570</name>
</gene>
<accession>A0A4Z2FZA3</accession>
<dbReference type="OrthoDB" id="2985092at2759"/>
<dbReference type="AlphaFoldDB" id="A0A4Z2FZA3"/>
<evidence type="ECO:0000313" key="2">
    <source>
        <dbReference type="Proteomes" id="UP000314294"/>
    </source>
</evidence>
<reference evidence="1 2" key="1">
    <citation type="submission" date="2019-03" db="EMBL/GenBank/DDBJ databases">
        <title>First draft genome of Liparis tanakae, snailfish: a comprehensive survey of snailfish specific genes.</title>
        <authorList>
            <person name="Kim W."/>
            <person name="Song I."/>
            <person name="Jeong J.-H."/>
            <person name="Kim D."/>
            <person name="Kim S."/>
            <person name="Ryu S."/>
            <person name="Song J.Y."/>
            <person name="Lee S.K."/>
        </authorList>
    </citation>
    <scope>NUCLEOTIDE SEQUENCE [LARGE SCALE GENOMIC DNA]</scope>
    <source>
        <tissue evidence="1">Muscle</tissue>
    </source>
</reference>
<comment type="caution">
    <text evidence="1">The sequence shown here is derived from an EMBL/GenBank/DDBJ whole genome shotgun (WGS) entry which is preliminary data.</text>
</comment>